<proteinExistence type="predicted"/>
<keyword evidence="1" id="KW-0812">Transmembrane</keyword>
<dbReference type="OrthoDB" id="1758039at2"/>
<comment type="caution">
    <text evidence="2">The sequence shown here is derived from an EMBL/GenBank/DDBJ whole genome shotgun (WGS) entry which is preliminary data.</text>
</comment>
<keyword evidence="1" id="KW-1133">Transmembrane helix</keyword>
<dbReference type="EMBL" id="LGYO01000002">
    <property type="protein sequence ID" value="KNZ43529.1"/>
    <property type="molecule type" value="Genomic_DNA"/>
</dbReference>
<keyword evidence="3" id="KW-1185">Reference proteome</keyword>
<feature type="transmembrane region" description="Helical" evidence="1">
    <location>
        <begin position="137"/>
        <end position="158"/>
    </location>
</feature>
<dbReference type="AlphaFoldDB" id="A0A0L6U4S7"/>
<protein>
    <recommendedName>
        <fullName evidence="4">DNA-binding protein</fullName>
    </recommendedName>
</protein>
<keyword evidence="1" id="KW-0472">Membrane</keyword>
<gene>
    <name evidence="2" type="ORF">AKG39_00345</name>
</gene>
<dbReference type="RefSeq" id="WP_050738371.1">
    <property type="nucleotide sequence ID" value="NZ_LGYO01000002.1"/>
</dbReference>
<dbReference type="Proteomes" id="UP000036873">
    <property type="component" value="Unassembled WGS sequence"/>
</dbReference>
<sequence>MDKIAKVILLTVGLLLLFTIAAIASDTIELNQLVENAAVMDGQTVIVKGEAIGEAMERGDYAWVNINDKTNAMGIWMKSDDAKKINVFGDYKHIGDTVKVTGVFNRACVEHGGDMDIHSDSVIVEAAGYATAETFPFYKMIVAVGLALTALIMGVVYLRQIKK</sequence>
<evidence type="ECO:0000256" key="1">
    <source>
        <dbReference type="SAM" id="Phobius"/>
    </source>
</evidence>
<name>A0A0L6U4S7_9FIRM</name>
<accession>A0A0L6U4S7</accession>
<evidence type="ECO:0008006" key="4">
    <source>
        <dbReference type="Google" id="ProtNLM"/>
    </source>
</evidence>
<reference evidence="3" key="1">
    <citation type="submission" date="2015-07" db="EMBL/GenBank/DDBJ databases">
        <title>Draft genome sequence of Acetobacterium bakii DSM 8293, a potential psychrophilic chemical producer through syngas fermentation.</title>
        <authorList>
            <person name="Song Y."/>
            <person name="Hwang S."/>
            <person name="Cho B.-K."/>
        </authorList>
    </citation>
    <scope>NUCLEOTIDE SEQUENCE [LARGE SCALE GENOMIC DNA]</scope>
    <source>
        <strain evidence="3">DSM 8239</strain>
    </source>
</reference>
<evidence type="ECO:0000313" key="2">
    <source>
        <dbReference type="EMBL" id="KNZ43529.1"/>
    </source>
</evidence>
<evidence type="ECO:0000313" key="3">
    <source>
        <dbReference type="Proteomes" id="UP000036873"/>
    </source>
</evidence>
<organism evidence="2 3">
    <name type="scientific">Acetobacterium bakii</name>
    <dbReference type="NCBI Taxonomy" id="52689"/>
    <lineage>
        <taxon>Bacteria</taxon>
        <taxon>Bacillati</taxon>
        <taxon>Bacillota</taxon>
        <taxon>Clostridia</taxon>
        <taxon>Eubacteriales</taxon>
        <taxon>Eubacteriaceae</taxon>
        <taxon>Acetobacterium</taxon>
    </lineage>
</organism>
<dbReference type="STRING" id="52689.AKG39_00345"/>